<dbReference type="Proteomes" id="UP000279422">
    <property type="component" value="Unassembled WGS sequence"/>
</dbReference>
<dbReference type="GO" id="GO:0016987">
    <property type="term" value="F:sigma factor activity"/>
    <property type="evidence" value="ECO:0007669"/>
    <property type="project" value="UniProtKB-KW"/>
</dbReference>
<dbReference type="InterPro" id="IPR007624">
    <property type="entry name" value="RNA_pol_sigma70_r3"/>
</dbReference>
<dbReference type="Pfam" id="PF04539">
    <property type="entry name" value="Sigma70_r3"/>
    <property type="match status" value="1"/>
</dbReference>
<proteinExistence type="inferred from homology"/>
<dbReference type="SUPFAM" id="SSF88946">
    <property type="entry name" value="Sigma2 domain of RNA polymerase sigma factors"/>
    <property type="match status" value="1"/>
</dbReference>
<dbReference type="Pfam" id="PF04545">
    <property type="entry name" value="Sigma70_r4"/>
    <property type="match status" value="1"/>
</dbReference>
<dbReference type="SUPFAM" id="SSF88659">
    <property type="entry name" value="Sigma3 and sigma4 domains of RNA polymerase sigma factors"/>
    <property type="match status" value="2"/>
</dbReference>
<dbReference type="Gene3D" id="1.20.140.160">
    <property type="match status" value="1"/>
</dbReference>
<dbReference type="NCBIfam" id="NF005413">
    <property type="entry name" value="PRK06986.1"/>
    <property type="match status" value="1"/>
</dbReference>
<dbReference type="PRINTS" id="PR00046">
    <property type="entry name" value="SIGMA70FCT"/>
</dbReference>
<dbReference type="InterPro" id="IPR014284">
    <property type="entry name" value="RNA_pol_sigma-70_dom"/>
</dbReference>
<accession>A0A497E7S2</accession>
<keyword evidence="2 5" id="KW-0731">Sigma factor</keyword>
<dbReference type="PROSITE" id="PS00716">
    <property type="entry name" value="SIGMA70_2"/>
    <property type="match status" value="1"/>
</dbReference>
<dbReference type="InterPro" id="IPR000943">
    <property type="entry name" value="RNA_pol_sigma70"/>
</dbReference>
<evidence type="ECO:0000256" key="5">
    <source>
        <dbReference type="RuleBase" id="RU362124"/>
    </source>
</evidence>
<gene>
    <name evidence="8" type="ORF">DRJ00_02255</name>
</gene>
<dbReference type="GO" id="GO:0006352">
    <property type="term" value="P:DNA-templated transcription initiation"/>
    <property type="evidence" value="ECO:0007669"/>
    <property type="project" value="InterPro"/>
</dbReference>
<comment type="function">
    <text evidence="5">Sigma factors are initiation factors that promote the attachment of RNA polymerase to specific initiation sites and are then released.</text>
</comment>
<evidence type="ECO:0000313" key="9">
    <source>
        <dbReference type="Proteomes" id="UP000279422"/>
    </source>
</evidence>
<comment type="caution">
    <text evidence="8">The sequence shown here is derived from an EMBL/GenBank/DDBJ whole genome shotgun (WGS) entry which is preliminary data.</text>
</comment>
<dbReference type="Pfam" id="PF04542">
    <property type="entry name" value="Sigma70_r2"/>
    <property type="match status" value="1"/>
</dbReference>
<evidence type="ECO:0000259" key="6">
    <source>
        <dbReference type="PROSITE" id="PS00715"/>
    </source>
</evidence>
<evidence type="ECO:0000256" key="3">
    <source>
        <dbReference type="ARBA" id="ARBA00023125"/>
    </source>
</evidence>
<dbReference type="PANTHER" id="PTHR30385:SF7">
    <property type="entry name" value="RNA POLYMERASE SIGMA FACTOR FLIA"/>
    <property type="match status" value="1"/>
</dbReference>
<dbReference type="NCBIfam" id="TIGR02937">
    <property type="entry name" value="sigma70-ECF"/>
    <property type="match status" value="1"/>
</dbReference>
<evidence type="ECO:0000256" key="1">
    <source>
        <dbReference type="ARBA" id="ARBA00023015"/>
    </source>
</evidence>
<dbReference type="GO" id="GO:0003677">
    <property type="term" value="F:DNA binding"/>
    <property type="evidence" value="ECO:0007669"/>
    <property type="project" value="UniProtKB-KW"/>
</dbReference>
<dbReference type="Gene3D" id="1.10.1740.10">
    <property type="match status" value="1"/>
</dbReference>
<dbReference type="PIRSF" id="PIRSF000770">
    <property type="entry name" value="RNA_pol_sigma-SigE/K"/>
    <property type="match status" value="1"/>
</dbReference>
<sequence length="254" mass="29632">MRKEKVEKIWLQYKKNPNPEIREKLIIHYLPLVRYVVDRLPVSELPSICIDDLISSGIVGLMEAIDKFDPERKVKFETYAIRRIQGAIIDELRSLDWVPRSLRKKANLLEKTYLSLQKELGRTPTNEELAKSMGIKKNELHKLLIEETYLSTRSLDEKEDDSRSLAEIVPSPQAENPFSALEKQETRNILRKAILELSEQERTVITLYYYEDLTLKEIGKILGLSESRISQIHTRAILHLRSRLKSKFSYADIL</sequence>
<evidence type="ECO:0000256" key="2">
    <source>
        <dbReference type="ARBA" id="ARBA00023082"/>
    </source>
</evidence>
<dbReference type="NCBIfam" id="TIGR02479">
    <property type="entry name" value="FliA_WhiG"/>
    <property type="match status" value="1"/>
</dbReference>
<dbReference type="InterPro" id="IPR012845">
    <property type="entry name" value="RNA_pol_sigma_FliA_WhiG"/>
</dbReference>
<dbReference type="InterPro" id="IPR013324">
    <property type="entry name" value="RNA_pol_sigma_r3/r4-like"/>
</dbReference>
<dbReference type="AlphaFoldDB" id="A0A497E7S2"/>
<dbReference type="EMBL" id="QMPZ01000015">
    <property type="protein sequence ID" value="RLE10191.1"/>
    <property type="molecule type" value="Genomic_DNA"/>
</dbReference>
<dbReference type="InterPro" id="IPR013325">
    <property type="entry name" value="RNA_pol_sigma_r2"/>
</dbReference>
<evidence type="ECO:0000313" key="8">
    <source>
        <dbReference type="EMBL" id="RLE10191.1"/>
    </source>
</evidence>
<comment type="similarity">
    <text evidence="5">Belongs to the sigma-70 factor family.</text>
</comment>
<dbReference type="PROSITE" id="PS00715">
    <property type="entry name" value="SIGMA70_1"/>
    <property type="match status" value="1"/>
</dbReference>
<name>A0A497E7S2_UNCAE</name>
<evidence type="ECO:0000259" key="7">
    <source>
        <dbReference type="PROSITE" id="PS00716"/>
    </source>
</evidence>
<dbReference type="PANTHER" id="PTHR30385">
    <property type="entry name" value="SIGMA FACTOR F FLAGELLAR"/>
    <property type="match status" value="1"/>
</dbReference>
<evidence type="ECO:0000256" key="4">
    <source>
        <dbReference type="ARBA" id="ARBA00023163"/>
    </source>
</evidence>
<dbReference type="CDD" id="cd06171">
    <property type="entry name" value="Sigma70_r4"/>
    <property type="match status" value="1"/>
</dbReference>
<reference evidence="8 9" key="1">
    <citation type="submission" date="2018-06" db="EMBL/GenBank/DDBJ databases">
        <title>Extensive metabolic versatility and redundancy in microbially diverse, dynamic hydrothermal sediments.</title>
        <authorList>
            <person name="Dombrowski N."/>
            <person name="Teske A."/>
            <person name="Baker B.J."/>
        </authorList>
    </citation>
    <scope>NUCLEOTIDE SEQUENCE [LARGE SCALE GENOMIC DNA]</scope>
    <source>
        <strain evidence="8">B47_G16</strain>
    </source>
</reference>
<keyword evidence="3 5" id="KW-0238">DNA-binding</keyword>
<organism evidence="8 9">
    <name type="scientific">Aerophobetes bacterium</name>
    <dbReference type="NCBI Taxonomy" id="2030807"/>
    <lineage>
        <taxon>Bacteria</taxon>
        <taxon>Candidatus Aerophobota</taxon>
    </lineage>
</organism>
<keyword evidence="1 5" id="KW-0805">Transcription regulation</keyword>
<dbReference type="GO" id="GO:0003899">
    <property type="term" value="F:DNA-directed RNA polymerase activity"/>
    <property type="evidence" value="ECO:0007669"/>
    <property type="project" value="InterPro"/>
</dbReference>
<keyword evidence="4 5" id="KW-0804">Transcription</keyword>
<protein>
    <recommendedName>
        <fullName evidence="5">RNA polymerase sigma factor</fullName>
    </recommendedName>
</protein>
<dbReference type="InterPro" id="IPR007630">
    <property type="entry name" value="RNA_pol_sigma70_r4"/>
</dbReference>
<feature type="domain" description="RNA polymerase sigma-70" evidence="6">
    <location>
        <begin position="52"/>
        <end position="65"/>
    </location>
</feature>
<dbReference type="InterPro" id="IPR007627">
    <property type="entry name" value="RNA_pol_sigma70_r2"/>
</dbReference>
<feature type="domain" description="RNA polymerase sigma-70" evidence="7">
    <location>
        <begin position="214"/>
        <end position="240"/>
    </location>
</feature>